<accession>A0A931CDR8</accession>
<organism evidence="5 6">
    <name type="scientific">Actinoplanes aureus</name>
    <dbReference type="NCBI Taxonomy" id="2792083"/>
    <lineage>
        <taxon>Bacteria</taxon>
        <taxon>Bacillati</taxon>
        <taxon>Actinomycetota</taxon>
        <taxon>Actinomycetes</taxon>
        <taxon>Micromonosporales</taxon>
        <taxon>Micromonosporaceae</taxon>
        <taxon>Actinoplanes</taxon>
    </lineage>
</organism>
<dbReference type="Gene3D" id="2.40.30.70">
    <property type="entry name" value="YaeB-like"/>
    <property type="match status" value="1"/>
</dbReference>
<dbReference type="EMBL" id="JADQTO010000022">
    <property type="protein sequence ID" value="MBG0566764.1"/>
    <property type="molecule type" value="Genomic_DNA"/>
</dbReference>
<feature type="domain" description="TsaA-like" evidence="4">
    <location>
        <begin position="5"/>
        <end position="133"/>
    </location>
</feature>
<dbReference type="PROSITE" id="PS51668">
    <property type="entry name" value="TSAA_2"/>
    <property type="match status" value="1"/>
</dbReference>
<sequence length="133" mass="14230">MTYEIRPIGVVESSLVDPASAPKQGVEGAPDAWLAFDPAVAAGIGDLTIGDDVFVLTWLHLADRSTMAVHPRDDPRTPLTGVFSTRSSDRPNPIGLHRVRVLAVDGLRVRVSDLEAVDGTPVIDLKPVLDATR</sequence>
<dbReference type="PROSITE" id="PS01318">
    <property type="entry name" value="TSAA_1"/>
    <property type="match status" value="1"/>
</dbReference>
<keyword evidence="6" id="KW-1185">Reference proteome</keyword>
<proteinExistence type="inferred from homology"/>
<gene>
    <name evidence="5" type="primary">tsaA</name>
    <name evidence="5" type="ORF">I4J89_35490</name>
</gene>
<dbReference type="InterPro" id="IPR036413">
    <property type="entry name" value="YaeB-like_sf"/>
</dbReference>
<keyword evidence="1" id="KW-0949">S-adenosyl-L-methionine</keyword>
<reference evidence="5" key="1">
    <citation type="submission" date="2020-11" db="EMBL/GenBank/DDBJ databases">
        <title>Isolation and identification of active actinomycetes.</title>
        <authorList>
            <person name="Sun X."/>
        </authorList>
    </citation>
    <scope>NUCLEOTIDE SEQUENCE</scope>
    <source>
        <strain evidence="5">NEAU-A11</strain>
    </source>
</reference>
<dbReference type="Proteomes" id="UP000598146">
    <property type="component" value="Unassembled WGS sequence"/>
</dbReference>
<dbReference type="PANTHER" id="PTHR12818">
    <property type="entry name" value="TRNA (ADENINE(37)-N6)-METHYLTRANSFERASE"/>
    <property type="match status" value="1"/>
</dbReference>
<dbReference type="SUPFAM" id="SSF118196">
    <property type="entry name" value="YaeB-like"/>
    <property type="match status" value="1"/>
</dbReference>
<dbReference type="InterPro" id="IPR023370">
    <property type="entry name" value="TrmO-like_N"/>
</dbReference>
<dbReference type="NCBIfam" id="TIGR00104">
    <property type="entry name" value="tRNA_TsaA"/>
    <property type="match status" value="1"/>
</dbReference>
<dbReference type="InterPro" id="IPR040372">
    <property type="entry name" value="YaeB-like"/>
</dbReference>
<dbReference type="PANTHER" id="PTHR12818:SF0">
    <property type="entry name" value="TRNA (ADENINE(37)-N6)-METHYLTRANSFERASE"/>
    <property type="match status" value="1"/>
</dbReference>
<dbReference type="CDD" id="cd09281">
    <property type="entry name" value="UPF0066"/>
    <property type="match status" value="1"/>
</dbReference>
<dbReference type="AlphaFoldDB" id="A0A931CDR8"/>
<evidence type="ECO:0000313" key="6">
    <source>
        <dbReference type="Proteomes" id="UP000598146"/>
    </source>
</evidence>
<evidence type="ECO:0000256" key="3">
    <source>
        <dbReference type="SAM" id="MobiDB-lite"/>
    </source>
</evidence>
<dbReference type="Pfam" id="PF01980">
    <property type="entry name" value="TrmO_N"/>
    <property type="match status" value="1"/>
</dbReference>
<dbReference type="InterPro" id="IPR023368">
    <property type="entry name" value="UPF0066_cons_site"/>
</dbReference>
<dbReference type="InterPro" id="IPR036414">
    <property type="entry name" value="YaeB_N_sf"/>
</dbReference>
<comment type="similarity">
    <text evidence="2">Belongs to the tRNA methyltransferase O family.</text>
</comment>
<name>A0A931CDR8_9ACTN</name>
<feature type="region of interest" description="Disordered" evidence="3">
    <location>
        <begin position="67"/>
        <end position="87"/>
    </location>
</feature>
<evidence type="ECO:0000256" key="2">
    <source>
        <dbReference type="ARBA" id="ARBA00033753"/>
    </source>
</evidence>
<comment type="caution">
    <text evidence="5">The sequence shown here is derived from an EMBL/GenBank/DDBJ whole genome shotgun (WGS) entry which is preliminary data.</text>
</comment>
<dbReference type="RefSeq" id="WP_196418530.1">
    <property type="nucleotide sequence ID" value="NZ_JADQTO010000022.1"/>
</dbReference>
<protein>
    <submittedName>
        <fullName evidence="5">tRNA (N6-threonylcarbamoyladenosine(37)-N6)-methyltransferase TrmO</fullName>
    </submittedName>
</protein>
<evidence type="ECO:0000313" key="5">
    <source>
        <dbReference type="EMBL" id="MBG0566764.1"/>
    </source>
</evidence>
<evidence type="ECO:0000256" key="1">
    <source>
        <dbReference type="ARBA" id="ARBA00022691"/>
    </source>
</evidence>
<evidence type="ECO:0000259" key="4">
    <source>
        <dbReference type="PROSITE" id="PS51668"/>
    </source>
</evidence>